<dbReference type="GO" id="GO:0005524">
    <property type="term" value="F:ATP binding"/>
    <property type="evidence" value="ECO:0007669"/>
    <property type="project" value="UniProtKB-KW"/>
</dbReference>
<dbReference type="CDD" id="cd01164">
    <property type="entry name" value="FruK_PfkB_like"/>
    <property type="match status" value="1"/>
</dbReference>
<name>A0A1G6B445_9HYPH</name>
<dbReference type="PROSITE" id="PS00583">
    <property type="entry name" value="PFKB_KINASES_1"/>
    <property type="match status" value="1"/>
</dbReference>
<dbReference type="OrthoDB" id="9801219at2"/>
<dbReference type="STRING" id="665467.SAMN02982931_01206"/>
<comment type="similarity">
    <text evidence="1 6">Belongs to the carbohydrate kinase PfkB family.</text>
</comment>
<dbReference type="AlphaFoldDB" id="A0A1G6B445"/>
<gene>
    <name evidence="8" type="ORF">SAMN02982931_01206</name>
</gene>
<sequence>MPQILTLALNPTIDVSAEADVVRPTHKTRTTNESFEPGGGGVNVARVLTELGGNVEAYCIAGGVTGDLLKDLLGRIGLHTHIIPVAGNTRMAHMVYERSTRLEYRFVPSGAPLTDEEIERALEAVRVAGFSWLVASGSIPAGSPPDILARFGAIAESKGARFVLDSHGPGLTETLGRTPVHLVKPSLNEMKGAFGSHLDASSCGEAAASLVADGKAEIVAVTMGADGAVIASRDGIVHVPPLKVEVKSAVGAGDSFVAGMTLALADGKSVAEAAMFGAAAGTAAVLTAGTLLCQREDVVRLYEQIRATMPDPTPAAR</sequence>
<organism evidence="8 9">
    <name type="scientific">Bauldia litoralis</name>
    <dbReference type="NCBI Taxonomy" id="665467"/>
    <lineage>
        <taxon>Bacteria</taxon>
        <taxon>Pseudomonadati</taxon>
        <taxon>Pseudomonadota</taxon>
        <taxon>Alphaproteobacteria</taxon>
        <taxon>Hyphomicrobiales</taxon>
        <taxon>Kaistiaceae</taxon>
        <taxon>Bauldia</taxon>
    </lineage>
</organism>
<dbReference type="Proteomes" id="UP000199071">
    <property type="component" value="Unassembled WGS sequence"/>
</dbReference>
<keyword evidence="4 8" id="KW-0418">Kinase</keyword>
<dbReference type="PANTHER" id="PTHR46566:SF2">
    <property type="entry name" value="ATP-DEPENDENT 6-PHOSPHOFRUCTOKINASE ISOZYME 2"/>
    <property type="match status" value="1"/>
</dbReference>
<evidence type="ECO:0000259" key="7">
    <source>
        <dbReference type="Pfam" id="PF00294"/>
    </source>
</evidence>
<protein>
    <recommendedName>
        <fullName evidence="6">Phosphofructokinase</fullName>
    </recommendedName>
</protein>
<keyword evidence="5" id="KW-0067">ATP-binding</keyword>
<dbReference type="SUPFAM" id="SSF53613">
    <property type="entry name" value="Ribokinase-like"/>
    <property type="match status" value="1"/>
</dbReference>
<dbReference type="NCBIfam" id="TIGR03168">
    <property type="entry name" value="1-PFK"/>
    <property type="match status" value="1"/>
</dbReference>
<dbReference type="GO" id="GO:0003872">
    <property type="term" value="F:6-phosphofructokinase activity"/>
    <property type="evidence" value="ECO:0007669"/>
    <property type="project" value="TreeGrafter"/>
</dbReference>
<evidence type="ECO:0000256" key="1">
    <source>
        <dbReference type="ARBA" id="ARBA00010688"/>
    </source>
</evidence>
<reference evidence="8 9" key="1">
    <citation type="submission" date="2016-10" db="EMBL/GenBank/DDBJ databases">
        <authorList>
            <person name="de Groot N.N."/>
        </authorList>
    </citation>
    <scope>NUCLEOTIDE SEQUENCE [LARGE SCALE GENOMIC DNA]</scope>
    <source>
        <strain evidence="8 9">ATCC 35022</strain>
    </source>
</reference>
<dbReference type="InterPro" id="IPR011611">
    <property type="entry name" value="PfkB_dom"/>
</dbReference>
<keyword evidence="9" id="KW-1185">Reference proteome</keyword>
<evidence type="ECO:0000256" key="3">
    <source>
        <dbReference type="ARBA" id="ARBA00022741"/>
    </source>
</evidence>
<dbReference type="InterPro" id="IPR029056">
    <property type="entry name" value="Ribokinase-like"/>
</dbReference>
<evidence type="ECO:0000313" key="9">
    <source>
        <dbReference type="Proteomes" id="UP000199071"/>
    </source>
</evidence>
<dbReference type="EMBL" id="FMXQ01000002">
    <property type="protein sequence ID" value="SDB15426.1"/>
    <property type="molecule type" value="Genomic_DNA"/>
</dbReference>
<dbReference type="InterPro" id="IPR002173">
    <property type="entry name" value="Carboh/pur_kinase_PfkB_CS"/>
</dbReference>
<evidence type="ECO:0000256" key="4">
    <source>
        <dbReference type="ARBA" id="ARBA00022777"/>
    </source>
</evidence>
<evidence type="ECO:0000313" key="8">
    <source>
        <dbReference type="EMBL" id="SDB15426.1"/>
    </source>
</evidence>
<evidence type="ECO:0000256" key="5">
    <source>
        <dbReference type="ARBA" id="ARBA00022840"/>
    </source>
</evidence>
<dbReference type="Gene3D" id="3.40.1190.20">
    <property type="match status" value="1"/>
</dbReference>
<evidence type="ECO:0000256" key="2">
    <source>
        <dbReference type="ARBA" id="ARBA00022679"/>
    </source>
</evidence>
<keyword evidence="2 6" id="KW-0808">Transferase</keyword>
<accession>A0A1G6B445</accession>
<proteinExistence type="inferred from homology"/>
<feature type="domain" description="Carbohydrate kinase PfkB" evidence="7">
    <location>
        <begin position="19"/>
        <end position="293"/>
    </location>
</feature>
<dbReference type="GO" id="GO:0005829">
    <property type="term" value="C:cytosol"/>
    <property type="evidence" value="ECO:0007669"/>
    <property type="project" value="TreeGrafter"/>
</dbReference>
<dbReference type="Pfam" id="PF00294">
    <property type="entry name" value="PfkB"/>
    <property type="match status" value="1"/>
</dbReference>
<dbReference type="RefSeq" id="WP_090875760.1">
    <property type="nucleotide sequence ID" value="NZ_FMXQ01000002.1"/>
</dbReference>
<dbReference type="InterPro" id="IPR017583">
    <property type="entry name" value="Tagatose/fructose_Pkinase"/>
</dbReference>
<evidence type="ECO:0000256" key="6">
    <source>
        <dbReference type="PIRNR" id="PIRNR000535"/>
    </source>
</evidence>
<dbReference type="PANTHER" id="PTHR46566">
    <property type="entry name" value="1-PHOSPHOFRUCTOKINASE-RELATED"/>
    <property type="match status" value="1"/>
</dbReference>
<keyword evidence="3" id="KW-0547">Nucleotide-binding</keyword>
<dbReference type="PIRSF" id="PIRSF000535">
    <property type="entry name" value="1PFK/6PFK/LacC"/>
    <property type="match status" value="1"/>
</dbReference>